<evidence type="ECO:0000259" key="1">
    <source>
        <dbReference type="PROSITE" id="PS51186"/>
    </source>
</evidence>
<dbReference type="PROSITE" id="PS51186">
    <property type="entry name" value="GNAT"/>
    <property type="match status" value="2"/>
</dbReference>
<reference evidence="2 3" key="1">
    <citation type="journal article" date="2019" name="ACS Chem. Biol.">
        <title>Identification and Mobilization of a Cryptic Antibiotic Biosynthesis Gene Locus from a Human-Pathogenic Nocardia Isolate.</title>
        <authorList>
            <person name="Herisse M."/>
            <person name="Ishida K."/>
            <person name="Porter J.L."/>
            <person name="Howden B."/>
            <person name="Hertweck C."/>
            <person name="Stinear T.P."/>
            <person name="Pidot S.J."/>
        </authorList>
    </citation>
    <scope>NUCLEOTIDE SEQUENCE [LARGE SCALE GENOMIC DNA]</scope>
    <source>
        <strain evidence="2 3">AUSMDU00012715</strain>
    </source>
</reference>
<organism evidence="2 3">
    <name type="scientific">Nocardia terpenica</name>
    <dbReference type="NCBI Taxonomy" id="455432"/>
    <lineage>
        <taxon>Bacteria</taxon>
        <taxon>Bacillati</taxon>
        <taxon>Actinomycetota</taxon>
        <taxon>Actinomycetes</taxon>
        <taxon>Mycobacteriales</taxon>
        <taxon>Nocardiaceae</taxon>
        <taxon>Nocardia</taxon>
    </lineage>
</organism>
<dbReference type="SUPFAM" id="SSF55729">
    <property type="entry name" value="Acyl-CoA N-acyltransferases (Nat)"/>
    <property type="match status" value="1"/>
</dbReference>
<keyword evidence="2" id="KW-0808">Transferase</keyword>
<evidence type="ECO:0000313" key="3">
    <source>
        <dbReference type="Proteomes" id="UP000500953"/>
    </source>
</evidence>
<protein>
    <submittedName>
        <fullName evidence="2">N-acetyltransferase</fullName>
    </submittedName>
</protein>
<accession>A0A6G9Z1E2</accession>
<dbReference type="PANTHER" id="PTHR41368">
    <property type="entry name" value="PROTEIN YGHO"/>
    <property type="match status" value="1"/>
</dbReference>
<sequence>MTVTRVQQAGRTLGVSVRLAESPAQRRDFVRLPWLVNGADPAWRPPLRRTVAAGMRVRSNPFHAEADIAHFVAYRDRRPVGRIAVTIDHEYVRRYGAYGMFGFFDCIDDLSVAQALFDTARDWAADRGAVVLTGPYNYSPRHDMGLLVEGFDQPPTLMQTHNPAYYPRLLRDCGFEQRFDTTTYRWTRDEHAAQAERLRLRARKVLRSNRIGVRAPDMRNFGAEVELLRRIYNESFHDHPEHVPITAPVFAALAGDLESVLDPALIRIVEVDGRPSGFSMLVPDFNQVVPRSGRVTPSLIGRLIAKRDNRIRGIDTAVVVMIGVAPEHTGLGVGRVVAGQIADVVLSGRYRQVTTTWIHERNHWSKALVAQMKAAPAKRYRVYEKAIG</sequence>
<name>A0A6G9Z1E2_9NOCA</name>
<feature type="domain" description="N-acetyltransferase" evidence="1">
    <location>
        <begin position="19"/>
        <end position="172"/>
    </location>
</feature>
<dbReference type="InterPro" id="IPR000182">
    <property type="entry name" value="GNAT_dom"/>
</dbReference>
<evidence type="ECO:0000313" key="2">
    <source>
        <dbReference type="EMBL" id="QIS19405.1"/>
    </source>
</evidence>
<gene>
    <name evidence="2" type="ORF">F6W96_15065</name>
</gene>
<dbReference type="RefSeq" id="WP_167486692.1">
    <property type="nucleotide sequence ID" value="NZ_CP046173.1"/>
</dbReference>
<dbReference type="InterPro" id="IPR016181">
    <property type="entry name" value="Acyl_CoA_acyltransferase"/>
</dbReference>
<dbReference type="PANTHER" id="PTHR41368:SF1">
    <property type="entry name" value="PROTEIN YGHO"/>
    <property type="match status" value="1"/>
</dbReference>
<dbReference type="AlphaFoldDB" id="A0A6G9Z1E2"/>
<dbReference type="Proteomes" id="UP000500953">
    <property type="component" value="Chromosome"/>
</dbReference>
<dbReference type="GO" id="GO:0016747">
    <property type="term" value="F:acyltransferase activity, transferring groups other than amino-acyl groups"/>
    <property type="evidence" value="ECO:0007669"/>
    <property type="project" value="InterPro"/>
</dbReference>
<feature type="domain" description="N-acetyltransferase" evidence="1">
    <location>
        <begin position="216"/>
        <end position="388"/>
    </location>
</feature>
<proteinExistence type="predicted"/>
<dbReference type="Gene3D" id="3.40.630.30">
    <property type="match status" value="1"/>
</dbReference>
<dbReference type="InterPro" id="IPR039968">
    <property type="entry name" value="BcerS-like"/>
</dbReference>
<dbReference type="EMBL" id="CP046173">
    <property type="protein sequence ID" value="QIS19405.1"/>
    <property type="molecule type" value="Genomic_DNA"/>
</dbReference>